<evidence type="ECO:0000313" key="2">
    <source>
        <dbReference type="EMBL" id="ACT69175.1"/>
    </source>
</evidence>
<evidence type="ECO:0000256" key="1">
    <source>
        <dbReference type="SAM" id="MobiDB-lite"/>
    </source>
</evidence>
<dbReference type="STRING" id="434131.NRI_0188"/>
<keyword evidence="3" id="KW-1185">Reference proteome</keyword>
<feature type="region of interest" description="Disordered" evidence="1">
    <location>
        <begin position="58"/>
        <end position="82"/>
    </location>
</feature>
<organism evidence="2 3">
    <name type="scientific">Neorickettsia risticii (strain Illinois)</name>
    <dbReference type="NCBI Taxonomy" id="434131"/>
    <lineage>
        <taxon>Bacteria</taxon>
        <taxon>Pseudomonadati</taxon>
        <taxon>Pseudomonadota</taxon>
        <taxon>Alphaproteobacteria</taxon>
        <taxon>Rickettsiales</taxon>
        <taxon>Anaplasmataceae</taxon>
        <taxon>Neorickettsia</taxon>
    </lineage>
</organism>
<name>C6V464_NEORI</name>
<dbReference type="RefSeq" id="WP_015816066.1">
    <property type="nucleotide sequence ID" value="NC_013009.1"/>
</dbReference>
<feature type="compositionally biased region" description="Low complexity" evidence="1">
    <location>
        <begin position="69"/>
        <end position="81"/>
    </location>
</feature>
<dbReference type="Proteomes" id="UP000001627">
    <property type="component" value="Chromosome"/>
</dbReference>
<dbReference type="OrthoDB" id="9867966at2"/>
<protein>
    <submittedName>
        <fullName evidence="2">Uncharacterized protein</fullName>
    </submittedName>
</protein>
<proteinExistence type="predicted"/>
<dbReference type="KEGG" id="nri:NRI_0188"/>
<reference evidence="2 3" key="1">
    <citation type="journal article" date="2009" name="Nucleic Acids Res.">
        <title>Analysis of complete genome sequence of Neorickettsia risticii: causative agent of Potomac horse fever.</title>
        <authorList>
            <person name="Lin M."/>
            <person name="Zhang C."/>
            <person name="Gibson K."/>
            <person name="Rikihisa Y."/>
        </authorList>
    </citation>
    <scope>NUCLEOTIDE SEQUENCE [LARGE SCALE GENOMIC DNA]</scope>
    <source>
        <strain evidence="2 3">Illinois</strain>
    </source>
</reference>
<dbReference type="EMBL" id="CP001431">
    <property type="protein sequence ID" value="ACT69175.1"/>
    <property type="molecule type" value="Genomic_DNA"/>
</dbReference>
<dbReference type="HOGENOM" id="CLU_1935792_0_0_5"/>
<sequence>MMQGIFFFQIDDAGSLDVVDLTSCECAIPVLEKFHMADLLAHVGGLTLADTPPVQAFESTPPADTTQAVESTPVSESVESVGTAENTGGVVCLFTTEQGASVTKAQLETQNSDADQGGQEVYVKCLRTSA</sequence>
<accession>C6V464</accession>
<dbReference type="AlphaFoldDB" id="C6V464"/>
<evidence type="ECO:0000313" key="3">
    <source>
        <dbReference type="Proteomes" id="UP000001627"/>
    </source>
</evidence>
<gene>
    <name evidence="2" type="ordered locus">NRI_0188</name>
</gene>